<dbReference type="GeneID" id="20089458"/>
<name>A0A024THH6_9STRA</name>
<evidence type="ECO:0000256" key="1">
    <source>
        <dbReference type="SAM" id="MobiDB-lite"/>
    </source>
</evidence>
<feature type="compositionally biased region" description="Low complexity" evidence="1">
    <location>
        <begin position="85"/>
        <end position="95"/>
    </location>
</feature>
<evidence type="ECO:0000313" key="2">
    <source>
        <dbReference type="EMBL" id="ETV93625.1"/>
    </source>
</evidence>
<reference evidence="2" key="1">
    <citation type="submission" date="2013-12" db="EMBL/GenBank/DDBJ databases">
        <title>The Genome Sequence of Aphanomyces invadans NJM9701.</title>
        <authorList>
            <consortium name="The Broad Institute Genomics Platform"/>
            <person name="Russ C."/>
            <person name="Tyler B."/>
            <person name="van West P."/>
            <person name="Dieguez-Uribeondo J."/>
            <person name="Young S.K."/>
            <person name="Zeng Q."/>
            <person name="Gargeya S."/>
            <person name="Fitzgerald M."/>
            <person name="Abouelleil A."/>
            <person name="Alvarado L."/>
            <person name="Chapman S.B."/>
            <person name="Gainer-Dewar J."/>
            <person name="Goldberg J."/>
            <person name="Griggs A."/>
            <person name="Gujja S."/>
            <person name="Hansen M."/>
            <person name="Howarth C."/>
            <person name="Imamovic A."/>
            <person name="Ireland A."/>
            <person name="Larimer J."/>
            <person name="McCowan C."/>
            <person name="Murphy C."/>
            <person name="Pearson M."/>
            <person name="Poon T.W."/>
            <person name="Priest M."/>
            <person name="Roberts A."/>
            <person name="Saif S."/>
            <person name="Shea T."/>
            <person name="Sykes S."/>
            <person name="Wortman J."/>
            <person name="Nusbaum C."/>
            <person name="Birren B."/>
        </authorList>
    </citation>
    <scope>NUCLEOTIDE SEQUENCE [LARGE SCALE GENOMIC DNA]</scope>
    <source>
        <strain evidence="2">NJM9701</strain>
    </source>
</reference>
<dbReference type="OrthoDB" id="10554352at2759"/>
<organism evidence="2">
    <name type="scientific">Aphanomyces invadans</name>
    <dbReference type="NCBI Taxonomy" id="157072"/>
    <lineage>
        <taxon>Eukaryota</taxon>
        <taxon>Sar</taxon>
        <taxon>Stramenopiles</taxon>
        <taxon>Oomycota</taxon>
        <taxon>Saprolegniomycetes</taxon>
        <taxon>Saprolegniales</taxon>
        <taxon>Verrucalvaceae</taxon>
        <taxon>Aphanomyces</taxon>
    </lineage>
</organism>
<protein>
    <submittedName>
        <fullName evidence="2">Uncharacterized protein</fullName>
    </submittedName>
</protein>
<dbReference type="EMBL" id="KI913990">
    <property type="protein sequence ID" value="ETV93625.1"/>
    <property type="molecule type" value="Genomic_DNA"/>
</dbReference>
<feature type="compositionally biased region" description="Polar residues" evidence="1">
    <location>
        <begin position="96"/>
        <end position="107"/>
    </location>
</feature>
<feature type="compositionally biased region" description="Pro residues" evidence="1">
    <location>
        <begin position="164"/>
        <end position="174"/>
    </location>
</feature>
<accession>A0A024THH6</accession>
<proteinExistence type="predicted"/>
<dbReference type="VEuPathDB" id="FungiDB:H310_12408"/>
<gene>
    <name evidence="2" type="ORF">H310_12408</name>
</gene>
<feature type="region of interest" description="Disordered" evidence="1">
    <location>
        <begin position="132"/>
        <end position="177"/>
    </location>
</feature>
<dbReference type="AlphaFoldDB" id="A0A024THH6"/>
<feature type="region of interest" description="Disordered" evidence="1">
    <location>
        <begin position="61"/>
        <end position="119"/>
    </location>
</feature>
<sequence length="350" mass="38643">MMQRARTEAEAANLYKRVIDEFGSKVPRELEDRTLKHKPPEYFADIAHRLRTRLALYTSTDTQSPLPLAPSDDAAEAARPREADANTAANATTSTVQRTAMQSSGTRPTLLVIPNRDHPPFHVNLDLIGRPAPYMANPHQPATLPETPASKRRGRGRPIGARQPKPPGPPPNQPPDLDVSMETHAIARPKRPRGGIFGVYASTKFNSRQSKRQFALVASVVRLYEPWSPSSAQSRPSIVTVALEDGTWALASFVPPSLDDENANDDDELLSERTDVPDRQLEHRIEDQDASQGGDSNSGVLVQLVESRRQCRVHRQRIFVGVDHFVNTAGTISLQIHEQSAASSVQYLIV</sequence>
<dbReference type="RefSeq" id="XP_008877666.1">
    <property type="nucleotide sequence ID" value="XM_008879444.1"/>
</dbReference>